<accession>A0A6B2LLI1</accession>
<dbReference type="InterPro" id="IPR016072">
    <property type="entry name" value="Skp1_comp_dimer"/>
</dbReference>
<name>A0A6B2LLI1_9EUKA</name>
<dbReference type="EMBL" id="GIBP01008954">
    <property type="protein sequence ID" value="NDV37923.1"/>
    <property type="molecule type" value="Transcribed_RNA"/>
</dbReference>
<proteinExistence type="inferred from homology"/>
<dbReference type="GO" id="GO:0006511">
    <property type="term" value="P:ubiquitin-dependent protein catabolic process"/>
    <property type="evidence" value="ECO:0007669"/>
    <property type="project" value="InterPro"/>
</dbReference>
<protein>
    <recommendedName>
        <fullName evidence="7">SKP1-like protein</fullName>
    </recommendedName>
</protein>
<dbReference type="InterPro" id="IPR011333">
    <property type="entry name" value="SKP1/BTB/POZ_sf"/>
</dbReference>
<evidence type="ECO:0000313" key="6">
    <source>
        <dbReference type="EMBL" id="NDV37923.1"/>
    </source>
</evidence>
<dbReference type="Pfam" id="PF01466">
    <property type="entry name" value="Skp1"/>
    <property type="match status" value="1"/>
</dbReference>
<evidence type="ECO:0000259" key="4">
    <source>
        <dbReference type="Pfam" id="PF01466"/>
    </source>
</evidence>
<organism evidence="6">
    <name type="scientific">Arcella intermedia</name>
    <dbReference type="NCBI Taxonomy" id="1963864"/>
    <lineage>
        <taxon>Eukaryota</taxon>
        <taxon>Amoebozoa</taxon>
        <taxon>Tubulinea</taxon>
        <taxon>Elardia</taxon>
        <taxon>Arcellinida</taxon>
        <taxon>Sphaerothecina</taxon>
        <taxon>Arcellidae</taxon>
        <taxon>Arcella</taxon>
    </lineage>
</organism>
<evidence type="ECO:0008006" key="7">
    <source>
        <dbReference type="Google" id="ProtNLM"/>
    </source>
</evidence>
<dbReference type="Gene3D" id="3.30.710.10">
    <property type="entry name" value="Potassium Channel Kv1.1, Chain A"/>
    <property type="match status" value="1"/>
</dbReference>
<reference evidence="6" key="1">
    <citation type="journal article" date="2020" name="J. Eukaryot. Microbiol.">
        <title>De novo Sequencing, Assembly and Annotation of the Transcriptome for the Free-Living Testate Amoeba Arcella intermedia.</title>
        <authorList>
            <person name="Ribeiro G.M."/>
            <person name="Porfirio-Sousa A.L."/>
            <person name="Maurer-Alcala X.X."/>
            <person name="Katz L.A."/>
            <person name="Lahr D.J.G."/>
        </authorList>
    </citation>
    <scope>NUCLEOTIDE SEQUENCE</scope>
</reference>
<dbReference type="SUPFAM" id="SSF81382">
    <property type="entry name" value="Skp1 dimerisation domain-like"/>
    <property type="match status" value="1"/>
</dbReference>
<feature type="domain" description="SKP1 component POZ" evidence="5">
    <location>
        <begin position="2"/>
        <end position="61"/>
    </location>
</feature>
<evidence type="ECO:0000259" key="5">
    <source>
        <dbReference type="Pfam" id="PF03931"/>
    </source>
</evidence>
<dbReference type="SMART" id="SM00512">
    <property type="entry name" value="Skp1"/>
    <property type="match status" value="1"/>
</dbReference>
<sequence length="171" mass="19625">MQCGDEDTLQVPIEYIQKSVTIKNMLEDLGFSEGTESLAIPLYNIKKDVLLLVIDYCKMHLEEEERKEEDRRRDLEVSKADEAFIEGLPAAGRPYEKLCELMLAANYLDIKSLLDLACKTLAKKVIGKDPKQLCLEFGVTDPITEKDYEAVKEKYEWAANYTPDFSFDDEK</sequence>
<dbReference type="InterPro" id="IPR001232">
    <property type="entry name" value="SKP1-like"/>
</dbReference>
<dbReference type="UniPathway" id="UPA00143"/>
<dbReference type="GO" id="GO:0016567">
    <property type="term" value="P:protein ubiquitination"/>
    <property type="evidence" value="ECO:0007669"/>
    <property type="project" value="UniProtKB-UniPathway"/>
</dbReference>
<evidence type="ECO:0000256" key="3">
    <source>
        <dbReference type="PIRNR" id="PIRNR028729"/>
    </source>
</evidence>
<comment type="similarity">
    <text evidence="1 3">Belongs to the SKP1 family.</text>
</comment>
<dbReference type="InterPro" id="IPR036296">
    <property type="entry name" value="SKP1-like_dim_sf"/>
</dbReference>
<dbReference type="Pfam" id="PF03931">
    <property type="entry name" value="Skp1_POZ"/>
    <property type="match status" value="1"/>
</dbReference>
<evidence type="ECO:0000256" key="1">
    <source>
        <dbReference type="ARBA" id="ARBA00009993"/>
    </source>
</evidence>
<dbReference type="AlphaFoldDB" id="A0A6B2LLI1"/>
<dbReference type="SUPFAM" id="SSF54695">
    <property type="entry name" value="POZ domain"/>
    <property type="match status" value="1"/>
</dbReference>
<dbReference type="InterPro" id="IPR016897">
    <property type="entry name" value="SKP1"/>
</dbReference>
<feature type="domain" description="SKP1 component dimerisation" evidence="4">
    <location>
        <begin position="111"/>
        <end position="158"/>
    </location>
</feature>
<dbReference type="InterPro" id="IPR016073">
    <property type="entry name" value="Skp1_comp_POZ"/>
</dbReference>
<keyword evidence="2 3" id="KW-0833">Ubl conjugation pathway</keyword>
<dbReference type="PANTHER" id="PTHR11165">
    <property type="entry name" value="SKP1"/>
    <property type="match status" value="1"/>
</dbReference>
<dbReference type="PIRSF" id="PIRSF028729">
    <property type="entry name" value="E3_ubiquit_lig_SCF_Skp"/>
    <property type="match status" value="1"/>
</dbReference>
<evidence type="ECO:0000256" key="2">
    <source>
        <dbReference type="ARBA" id="ARBA00022786"/>
    </source>
</evidence>
<comment type="pathway">
    <text evidence="3">Protein modification; protein ubiquitination.</text>
</comment>